<protein>
    <recommendedName>
        <fullName evidence="2">Solute-binding protein family 5 domain-containing protein</fullName>
    </recommendedName>
</protein>
<name>X0VD78_9ZZZZ</name>
<evidence type="ECO:0000313" key="3">
    <source>
        <dbReference type="EMBL" id="GAF98490.1"/>
    </source>
</evidence>
<dbReference type="Gene3D" id="3.40.190.10">
    <property type="entry name" value="Periplasmic binding protein-like II"/>
    <property type="match status" value="1"/>
</dbReference>
<reference evidence="3" key="1">
    <citation type="journal article" date="2014" name="Front. Microbiol.">
        <title>High frequency of phylogenetically diverse reductive dehalogenase-homologous genes in deep subseafloor sedimentary metagenomes.</title>
        <authorList>
            <person name="Kawai M."/>
            <person name="Futagami T."/>
            <person name="Toyoda A."/>
            <person name="Takaki Y."/>
            <person name="Nishi S."/>
            <person name="Hori S."/>
            <person name="Arai W."/>
            <person name="Tsubouchi T."/>
            <person name="Morono Y."/>
            <person name="Uchiyama I."/>
            <person name="Ito T."/>
            <person name="Fujiyama A."/>
            <person name="Inagaki F."/>
            <person name="Takami H."/>
        </authorList>
    </citation>
    <scope>NUCLEOTIDE SEQUENCE</scope>
    <source>
        <strain evidence="3">Expedition CK06-06</strain>
    </source>
</reference>
<gene>
    <name evidence="3" type="ORF">S01H1_21932</name>
</gene>
<keyword evidence="1" id="KW-0732">Signal</keyword>
<organism evidence="3">
    <name type="scientific">marine sediment metagenome</name>
    <dbReference type="NCBI Taxonomy" id="412755"/>
    <lineage>
        <taxon>unclassified sequences</taxon>
        <taxon>metagenomes</taxon>
        <taxon>ecological metagenomes</taxon>
    </lineage>
</organism>
<evidence type="ECO:0000256" key="1">
    <source>
        <dbReference type="ARBA" id="ARBA00022729"/>
    </source>
</evidence>
<feature type="non-terminal residue" evidence="3">
    <location>
        <position position="227"/>
    </location>
</feature>
<dbReference type="PANTHER" id="PTHR30290">
    <property type="entry name" value="PERIPLASMIC BINDING COMPONENT OF ABC TRANSPORTER"/>
    <property type="match status" value="1"/>
</dbReference>
<dbReference type="PANTHER" id="PTHR30290:SF38">
    <property type="entry name" value="D,D-DIPEPTIDE-BINDING PERIPLASMIC PROTEIN DDPA-RELATED"/>
    <property type="match status" value="1"/>
</dbReference>
<comment type="caution">
    <text evidence="3">The sequence shown here is derived from an EMBL/GenBank/DDBJ whole genome shotgun (WGS) entry which is preliminary data.</text>
</comment>
<dbReference type="InterPro" id="IPR000914">
    <property type="entry name" value="SBP_5_dom"/>
</dbReference>
<dbReference type="GO" id="GO:0015833">
    <property type="term" value="P:peptide transport"/>
    <property type="evidence" value="ECO:0007669"/>
    <property type="project" value="TreeGrafter"/>
</dbReference>
<feature type="domain" description="Solute-binding protein family 5" evidence="2">
    <location>
        <begin position="14"/>
        <end position="219"/>
    </location>
</feature>
<dbReference type="EMBL" id="BARS01012266">
    <property type="protein sequence ID" value="GAF98490.1"/>
    <property type="molecule type" value="Genomic_DNA"/>
</dbReference>
<proteinExistence type="predicted"/>
<dbReference type="AlphaFoldDB" id="X0VD78"/>
<evidence type="ECO:0000259" key="2">
    <source>
        <dbReference type="Pfam" id="PF00496"/>
    </source>
</evidence>
<dbReference type="SUPFAM" id="SSF53850">
    <property type="entry name" value="Periplasmic binding protein-like II"/>
    <property type="match status" value="1"/>
</dbReference>
<dbReference type="InterPro" id="IPR039424">
    <property type="entry name" value="SBP_5"/>
</dbReference>
<dbReference type="Pfam" id="PF00496">
    <property type="entry name" value="SBP_bac_5"/>
    <property type="match status" value="1"/>
</dbReference>
<dbReference type="GO" id="GO:1904680">
    <property type="term" value="F:peptide transmembrane transporter activity"/>
    <property type="evidence" value="ECO:0007669"/>
    <property type="project" value="TreeGrafter"/>
</dbReference>
<dbReference type="Gene3D" id="3.10.105.10">
    <property type="entry name" value="Dipeptide-binding Protein, Domain 3"/>
    <property type="match status" value="1"/>
</dbReference>
<accession>X0VD78</accession>
<sequence>MKLASAYAVIEPKHLADIDWKSPDFMVGTGPFMLESFKSGVEVKMVKNPDYFKKDKEGNQLPFLDGIEMTVMMDRSAEMDAFITKKFDTTSTFAGIVNQEQLERVQAQAPDTVMGDRYPAQGGTLWLNSDYEPLKDIRVRKAMALLIDQKQLRIAGSGDEAWGRTDFAFFYGDYGLSRTEIYQEMGWNKSWDERVAEAQNLMAEAGYADGFKLELLTSTMPEGQRTM</sequence>